<dbReference type="EMBL" id="JAQNDL010000004">
    <property type="protein sequence ID" value="MDC0723195.1"/>
    <property type="molecule type" value="Genomic_DNA"/>
</dbReference>
<reference evidence="6 7" key="1">
    <citation type="submission" date="2022-11" db="EMBL/GenBank/DDBJ databases">
        <title>Minimal conservation of predation-associated metabolite biosynthetic gene clusters underscores biosynthetic potential of Myxococcota including descriptions for ten novel species: Archangium lansinium sp. nov., Myxococcus landrumus sp. nov., Nannocystis bai.</title>
        <authorList>
            <person name="Ahearne A."/>
            <person name="Stevens C."/>
            <person name="Dowd S."/>
        </authorList>
    </citation>
    <scope>NUCLEOTIDE SEQUENCE [LARGE SCALE GENOMIC DNA]</scope>
    <source>
        <strain evidence="6 7">BB15-2</strain>
    </source>
</reference>
<feature type="DNA-binding region" description="OmpR/PhoB-type" evidence="3">
    <location>
        <begin position="131"/>
        <end position="230"/>
    </location>
</feature>
<dbReference type="Gene3D" id="3.40.50.2300">
    <property type="match status" value="1"/>
</dbReference>
<gene>
    <name evidence="6" type="ORF">POL25_40290</name>
</gene>
<dbReference type="Pfam" id="PF00486">
    <property type="entry name" value="Trans_reg_C"/>
    <property type="match status" value="1"/>
</dbReference>
<feature type="modified residue" description="4-aspartylphosphate" evidence="2">
    <location>
        <position position="56"/>
    </location>
</feature>
<dbReference type="Gene3D" id="6.10.250.690">
    <property type="match status" value="1"/>
</dbReference>
<dbReference type="RefSeq" id="WP_272091732.1">
    <property type="nucleotide sequence ID" value="NZ_JAQNDL010000004.1"/>
</dbReference>
<proteinExistence type="predicted"/>
<dbReference type="CDD" id="cd17620">
    <property type="entry name" value="REC_OmpR_KdpE-like"/>
    <property type="match status" value="1"/>
</dbReference>
<evidence type="ECO:0000256" key="1">
    <source>
        <dbReference type="ARBA" id="ARBA00023125"/>
    </source>
</evidence>
<dbReference type="InterPro" id="IPR039420">
    <property type="entry name" value="WalR-like"/>
</dbReference>
<keyword evidence="7" id="KW-1185">Reference proteome</keyword>
<dbReference type="SMART" id="SM00862">
    <property type="entry name" value="Trans_reg_C"/>
    <property type="match status" value="1"/>
</dbReference>
<dbReference type="InterPro" id="IPR001867">
    <property type="entry name" value="OmpR/PhoB-type_DNA-bd"/>
</dbReference>
<evidence type="ECO:0000256" key="3">
    <source>
        <dbReference type="PROSITE-ProRule" id="PRU01091"/>
    </source>
</evidence>
<dbReference type="PANTHER" id="PTHR48111">
    <property type="entry name" value="REGULATOR OF RPOS"/>
    <property type="match status" value="1"/>
</dbReference>
<dbReference type="InterPro" id="IPR036388">
    <property type="entry name" value="WH-like_DNA-bd_sf"/>
</dbReference>
<dbReference type="SMART" id="SM00448">
    <property type="entry name" value="REC"/>
    <property type="match status" value="1"/>
</dbReference>
<dbReference type="PROSITE" id="PS51755">
    <property type="entry name" value="OMPR_PHOB"/>
    <property type="match status" value="1"/>
</dbReference>
<comment type="caution">
    <text evidence="6">The sequence shown here is derived from an EMBL/GenBank/DDBJ whole genome shotgun (WGS) entry which is preliminary data.</text>
</comment>
<dbReference type="InterPro" id="IPR011006">
    <property type="entry name" value="CheY-like_superfamily"/>
</dbReference>
<dbReference type="SUPFAM" id="SSF52172">
    <property type="entry name" value="CheY-like"/>
    <property type="match status" value="1"/>
</dbReference>
<dbReference type="InterPro" id="IPR001789">
    <property type="entry name" value="Sig_transdc_resp-reg_receiver"/>
</dbReference>
<feature type="domain" description="Response regulatory" evidence="4">
    <location>
        <begin position="7"/>
        <end position="120"/>
    </location>
</feature>
<dbReference type="Proteomes" id="UP001221686">
    <property type="component" value="Unassembled WGS sequence"/>
</dbReference>
<keyword evidence="2" id="KW-0597">Phosphoprotein</keyword>
<organism evidence="6 7">
    <name type="scientific">Nannocystis bainbridge</name>
    <dbReference type="NCBI Taxonomy" id="2995303"/>
    <lineage>
        <taxon>Bacteria</taxon>
        <taxon>Pseudomonadati</taxon>
        <taxon>Myxococcota</taxon>
        <taxon>Polyangia</taxon>
        <taxon>Nannocystales</taxon>
        <taxon>Nannocystaceae</taxon>
        <taxon>Nannocystis</taxon>
    </lineage>
</organism>
<name>A0ABT5EC89_9BACT</name>
<evidence type="ECO:0000259" key="4">
    <source>
        <dbReference type="PROSITE" id="PS50110"/>
    </source>
</evidence>
<sequence>MSEPGALILIVEDEPSVRRSLRTILLDCGFRVVETETAAEAVLRAREHNPDLVLLDLGLPDRDGLTVVTAMRAWSLAPVIVLSARGQEDDKVTALDSGADDYLMKPFSANELLARIRVALRHVAQRTPLRDPVVELGDVRVDLGRRVVTRSGQEIHLTPHEYKLLEVLLRHADRVVTHRQLLNEVWGPGHSTETRYLRVYMVALRQKLEPVPGRPRWIITEPGVGYRLRLDRELASS</sequence>
<evidence type="ECO:0000313" key="6">
    <source>
        <dbReference type="EMBL" id="MDC0723195.1"/>
    </source>
</evidence>
<dbReference type="PROSITE" id="PS50110">
    <property type="entry name" value="RESPONSE_REGULATORY"/>
    <property type="match status" value="1"/>
</dbReference>
<evidence type="ECO:0000259" key="5">
    <source>
        <dbReference type="PROSITE" id="PS51755"/>
    </source>
</evidence>
<evidence type="ECO:0000313" key="7">
    <source>
        <dbReference type="Proteomes" id="UP001221686"/>
    </source>
</evidence>
<evidence type="ECO:0000256" key="2">
    <source>
        <dbReference type="PROSITE-ProRule" id="PRU00169"/>
    </source>
</evidence>
<dbReference type="Gene3D" id="1.10.10.10">
    <property type="entry name" value="Winged helix-like DNA-binding domain superfamily/Winged helix DNA-binding domain"/>
    <property type="match status" value="1"/>
</dbReference>
<feature type="domain" description="OmpR/PhoB-type" evidence="5">
    <location>
        <begin position="131"/>
        <end position="230"/>
    </location>
</feature>
<protein>
    <submittedName>
        <fullName evidence="6">Response regulator</fullName>
    </submittedName>
</protein>
<keyword evidence="1 3" id="KW-0238">DNA-binding</keyword>
<dbReference type="CDD" id="cd00383">
    <property type="entry name" value="trans_reg_C"/>
    <property type="match status" value="1"/>
</dbReference>
<dbReference type="PANTHER" id="PTHR48111:SF50">
    <property type="entry name" value="KDP OPERON TRANSCRIPTIONAL REGULATORY PROTEIN KDPE"/>
    <property type="match status" value="1"/>
</dbReference>
<dbReference type="Pfam" id="PF00072">
    <property type="entry name" value="Response_reg"/>
    <property type="match status" value="1"/>
</dbReference>
<accession>A0ABT5EC89</accession>